<proteinExistence type="predicted"/>
<keyword evidence="4" id="KW-1185">Reference proteome</keyword>
<dbReference type="EMBL" id="WNKU01000004">
    <property type="protein sequence ID" value="MTV48461.1"/>
    <property type="molecule type" value="Genomic_DNA"/>
</dbReference>
<protein>
    <recommendedName>
        <fullName evidence="2">PRC-barrel domain-containing protein</fullName>
    </recommendedName>
</protein>
<dbReference type="InterPro" id="IPR027275">
    <property type="entry name" value="PRC-brl_dom"/>
</dbReference>
<gene>
    <name evidence="3" type="ORF">GJ688_05615</name>
</gene>
<accession>A0A6I3SHX7</accession>
<dbReference type="InterPro" id="IPR011033">
    <property type="entry name" value="PRC_barrel-like_sf"/>
</dbReference>
<feature type="compositionally biased region" description="Polar residues" evidence="1">
    <location>
        <begin position="352"/>
        <end position="363"/>
    </location>
</feature>
<feature type="region of interest" description="Disordered" evidence="1">
    <location>
        <begin position="213"/>
        <end position="383"/>
    </location>
</feature>
<evidence type="ECO:0000256" key="1">
    <source>
        <dbReference type="SAM" id="MobiDB-lite"/>
    </source>
</evidence>
<dbReference type="PANTHER" id="PTHR36740">
    <property type="entry name" value="PRC DOMAIN-CONTAINING PROTEIN"/>
    <property type="match status" value="1"/>
</dbReference>
<feature type="compositionally biased region" description="Low complexity" evidence="1">
    <location>
        <begin position="312"/>
        <end position="325"/>
    </location>
</feature>
<evidence type="ECO:0000313" key="4">
    <source>
        <dbReference type="Proteomes" id="UP000430670"/>
    </source>
</evidence>
<reference evidence="3 4" key="1">
    <citation type="submission" date="2019-11" db="EMBL/GenBank/DDBJ databases">
        <title>Whole-genome sequence of a the green, strictly anaerobic photosynthetic bacterium Heliobacillus mobilis DSM 6151.</title>
        <authorList>
            <person name="Kyndt J.A."/>
            <person name="Meyer T.E."/>
        </authorList>
    </citation>
    <scope>NUCLEOTIDE SEQUENCE [LARGE SCALE GENOMIC DNA]</scope>
    <source>
        <strain evidence="3 4">DSM 6151</strain>
    </source>
</reference>
<evidence type="ECO:0000259" key="2">
    <source>
        <dbReference type="Pfam" id="PF05239"/>
    </source>
</evidence>
<feature type="domain" description="PRC-barrel" evidence="2">
    <location>
        <begin position="93"/>
        <end position="147"/>
    </location>
</feature>
<comment type="caution">
    <text evidence="3">The sequence shown here is derived from an EMBL/GenBank/DDBJ whole genome shotgun (WGS) entry which is preliminary data.</text>
</comment>
<dbReference type="OrthoDB" id="53812at2"/>
<dbReference type="Gene3D" id="2.30.30.240">
    <property type="entry name" value="PRC-barrel domain"/>
    <property type="match status" value="2"/>
</dbReference>
<feature type="domain" description="PRC-barrel" evidence="2">
    <location>
        <begin position="5"/>
        <end position="69"/>
    </location>
</feature>
<dbReference type="Pfam" id="PF05239">
    <property type="entry name" value="PRC"/>
    <property type="match status" value="2"/>
</dbReference>
<dbReference type="AlphaFoldDB" id="A0A6I3SHX7"/>
<organism evidence="3 4">
    <name type="scientific">Heliobacterium mobile</name>
    <name type="common">Heliobacillus mobilis</name>
    <dbReference type="NCBI Taxonomy" id="28064"/>
    <lineage>
        <taxon>Bacteria</taxon>
        <taxon>Bacillati</taxon>
        <taxon>Bacillota</taxon>
        <taxon>Clostridia</taxon>
        <taxon>Eubacteriales</taxon>
        <taxon>Heliobacteriaceae</taxon>
        <taxon>Heliobacterium</taxon>
    </lineage>
</organism>
<name>A0A6I3SHX7_HELMO</name>
<dbReference type="RefSeq" id="WP_155475563.1">
    <property type="nucleotide sequence ID" value="NZ_WNKU01000004.1"/>
</dbReference>
<dbReference type="SUPFAM" id="SSF50346">
    <property type="entry name" value="PRC-barrel domain"/>
    <property type="match status" value="2"/>
</dbReference>
<feature type="compositionally biased region" description="Basic and acidic residues" evidence="1">
    <location>
        <begin position="214"/>
        <end position="227"/>
    </location>
</feature>
<evidence type="ECO:0000313" key="3">
    <source>
        <dbReference type="EMBL" id="MTV48461.1"/>
    </source>
</evidence>
<feature type="compositionally biased region" description="Polar residues" evidence="1">
    <location>
        <begin position="261"/>
        <end position="274"/>
    </location>
</feature>
<dbReference type="Proteomes" id="UP000430670">
    <property type="component" value="Unassembled WGS sequence"/>
</dbReference>
<sequence>MLGSKSLLTRPIVSLDEGKKLGAVRGLIVDPEALEVVALQVDQKGLFREQKIIPYSKVHSIGEAAIVIDRASQVQRVTNLPHLFQLMKDKIAIIGSKVLTTVGQKVGIVEEYYFDEKTGKLLTLEIRGHFGEGWFNGKAALPAAAVRTISPEMVLVYEDAIERLTPMPHPVEDSLKRLTETTMKFWDSTISTSKQVGETLSRSFEKINLGKNDLFSDKEDDDVRPWKAPDSSDPFQQDDDLFPRPNKAAIDTEPPIPSASDKVSNANVPSSPSAIASPGDTLKAPSPATAADEADGGKPQPLSASIADDVDTNSTLLSSETTVSTPAATLYSPDASSSGLSVPEGNAATHASALSSPGGSTEQPDLVAENKPDTAAESVNPVR</sequence>
<dbReference type="PANTHER" id="PTHR36740:SF1">
    <property type="entry name" value="PRC-BARREL DOMAIN-CONTAINING PROTEIN"/>
    <property type="match status" value="1"/>
</dbReference>